<keyword evidence="3 6" id="KW-0812">Transmembrane</keyword>
<evidence type="ECO:0000313" key="8">
    <source>
        <dbReference type="Proteomes" id="UP000029644"/>
    </source>
</evidence>
<feature type="transmembrane region" description="Helical" evidence="6">
    <location>
        <begin position="58"/>
        <end position="80"/>
    </location>
</feature>
<dbReference type="EMBL" id="BBNQ01000003">
    <property type="protein sequence ID" value="GAL61523.1"/>
    <property type="molecule type" value="Genomic_DNA"/>
</dbReference>
<comment type="caution">
    <text evidence="7">The sequence shown here is derived from an EMBL/GenBank/DDBJ whole genome shotgun (WGS) entry which is preliminary data.</text>
</comment>
<keyword evidence="4 6" id="KW-1133">Transmembrane helix</keyword>
<dbReference type="GO" id="GO:0016020">
    <property type="term" value="C:membrane"/>
    <property type="evidence" value="ECO:0007669"/>
    <property type="project" value="UniProtKB-SubCell"/>
</dbReference>
<feature type="transmembrane region" description="Helical" evidence="6">
    <location>
        <begin position="29"/>
        <end position="46"/>
    </location>
</feature>
<dbReference type="Proteomes" id="UP000029644">
    <property type="component" value="Unassembled WGS sequence"/>
</dbReference>
<dbReference type="PANTHER" id="PTHR21716:SF4">
    <property type="entry name" value="TRANSMEMBRANE PROTEIN 245"/>
    <property type="match status" value="1"/>
</dbReference>
<feature type="transmembrane region" description="Helical" evidence="6">
    <location>
        <begin position="303"/>
        <end position="328"/>
    </location>
</feature>
<dbReference type="AlphaFoldDB" id="A0A090VBT2"/>
<comment type="subcellular location">
    <subcellularLocation>
        <location evidence="1">Membrane</location>
        <topology evidence="1">Multi-pass membrane protein</topology>
    </subcellularLocation>
</comment>
<feature type="transmembrane region" description="Helical" evidence="6">
    <location>
        <begin position="7"/>
        <end position="23"/>
    </location>
</feature>
<evidence type="ECO:0000256" key="1">
    <source>
        <dbReference type="ARBA" id="ARBA00004141"/>
    </source>
</evidence>
<gene>
    <name evidence="7" type="ORF">JCM19300_1346</name>
</gene>
<name>A0A090VBT2_9FLAO</name>
<feature type="transmembrane region" description="Helical" evidence="6">
    <location>
        <begin position="197"/>
        <end position="218"/>
    </location>
</feature>
<dbReference type="RefSeq" id="WP_042503393.1">
    <property type="nucleotide sequence ID" value="NZ_BBNQ01000003.1"/>
</dbReference>
<evidence type="ECO:0000256" key="6">
    <source>
        <dbReference type="SAM" id="Phobius"/>
    </source>
</evidence>
<proteinExistence type="inferred from homology"/>
<protein>
    <submittedName>
        <fullName evidence="7">Membrane protein putative</fullName>
    </submittedName>
</protein>
<comment type="similarity">
    <text evidence="2">Belongs to the autoinducer-2 exporter (AI-2E) (TC 2.A.86) family.</text>
</comment>
<accession>A0A090VBT2</accession>
<evidence type="ECO:0000256" key="2">
    <source>
        <dbReference type="ARBA" id="ARBA00009773"/>
    </source>
</evidence>
<dbReference type="Pfam" id="PF01594">
    <property type="entry name" value="AI-2E_transport"/>
    <property type="match status" value="1"/>
</dbReference>
<organism evidence="7 8">
    <name type="scientific">Algibacter lectus</name>
    <dbReference type="NCBI Taxonomy" id="221126"/>
    <lineage>
        <taxon>Bacteria</taxon>
        <taxon>Pseudomonadati</taxon>
        <taxon>Bacteroidota</taxon>
        <taxon>Flavobacteriia</taxon>
        <taxon>Flavobacteriales</taxon>
        <taxon>Flavobacteriaceae</taxon>
        <taxon>Algibacter</taxon>
    </lineage>
</organism>
<dbReference type="InterPro" id="IPR002549">
    <property type="entry name" value="AI-2E-like"/>
</dbReference>
<feature type="transmembrane region" description="Helical" evidence="6">
    <location>
        <begin position="264"/>
        <end position="283"/>
    </location>
</feature>
<evidence type="ECO:0000256" key="5">
    <source>
        <dbReference type="ARBA" id="ARBA00023136"/>
    </source>
</evidence>
<evidence type="ECO:0000256" key="3">
    <source>
        <dbReference type="ARBA" id="ARBA00022692"/>
    </source>
</evidence>
<dbReference type="PANTHER" id="PTHR21716">
    <property type="entry name" value="TRANSMEMBRANE PROTEIN"/>
    <property type="match status" value="1"/>
</dbReference>
<keyword evidence="5 6" id="KW-0472">Membrane</keyword>
<feature type="transmembrane region" description="Helical" evidence="6">
    <location>
        <begin position="139"/>
        <end position="161"/>
    </location>
</feature>
<evidence type="ECO:0000313" key="7">
    <source>
        <dbReference type="EMBL" id="GAL61523.1"/>
    </source>
</evidence>
<reference evidence="7 8" key="1">
    <citation type="journal article" date="2014" name="Genome Announc.">
        <title>Draft Genome Sequences of Marine Flavobacterium Algibacter lectus Strains SS8 and NR4.</title>
        <authorList>
            <person name="Takatani N."/>
            <person name="Nakanishi M."/>
            <person name="Meirelles P."/>
            <person name="Mino S."/>
            <person name="Suda W."/>
            <person name="Oshima K."/>
            <person name="Hattori M."/>
            <person name="Ohkuma M."/>
            <person name="Hosokawa M."/>
            <person name="Miyashita K."/>
            <person name="Thompson F.L."/>
            <person name="Niwa A."/>
            <person name="Sawabe T."/>
            <person name="Sawabe T."/>
        </authorList>
    </citation>
    <scope>NUCLEOTIDE SEQUENCE [LARGE SCALE GENOMIC DNA]</scope>
    <source>
        <strain evidence="7 8">JCM 19300</strain>
    </source>
</reference>
<dbReference type="OrthoDB" id="9773730at2"/>
<evidence type="ECO:0000256" key="4">
    <source>
        <dbReference type="ARBA" id="ARBA00022989"/>
    </source>
</evidence>
<sequence>MKQINPNIIRQVFVLLLIILMGVLIFQEILPYLSGVLGAITIYVILKKPMKKLTDKGWYPNLAAIVLMILSFLCIMVPIAGLGVMMGSKIQYAVDNSQKVINAGKGQLERVESYFNINMASDIDTGAITSWLSDKLQNFAGGTFNMVISITLMYFLLFFMLTNRKKLKESLYEYIPIKDENLKTIGKETNANVKANALGIPLVAIGQGIVSLIGFLIFGVSDPFFWAAIVTVGSMIPFVGSALGTIPVFLLALSNGDTFQAWGILIYGIVAIGATDNVFRLYILKRLDDVHPLITLVGVLVGVPLFGFIGLIFGPLLVSLFLIVLRIYKKQYGETQ</sequence>
<feature type="transmembrane region" description="Helical" evidence="6">
    <location>
        <begin position="224"/>
        <end position="252"/>
    </location>
</feature>